<keyword evidence="2" id="KW-1185">Reference proteome</keyword>
<comment type="caution">
    <text evidence="1">The sequence shown here is derived from an EMBL/GenBank/DDBJ whole genome shotgun (WGS) entry which is preliminary data.</text>
</comment>
<name>A0ABS9DZP7_9PROT</name>
<gene>
    <name evidence="1" type="ORF">L2A60_08990</name>
</gene>
<sequence length="47" mass="5280">MLIDAAGSSALKPPHVPGGNYRVFVIRVKRRFLLEIRQVLCDLIFGI</sequence>
<reference evidence="1 2" key="1">
    <citation type="submission" date="2022-01" db="EMBL/GenBank/DDBJ databases">
        <authorList>
            <person name="Won M."/>
            <person name="Kim S.-J."/>
            <person name="Kwon S.-W."/>
        </authorList>
    </citation>
    <scope>NUCLEOTIDE SEQUENCE [LARGE SCALE GENOMIC DNA]</scope>
    <source>
        <strain evidence="1 2">KCTC 23505</strain>
    </source>
</reference>
<protein>
    <submittedName>
        <fullName evidence="1">Uncharacterized protein</fullName>
    </submittedName>
</protein>
<dbReference type="Proteomes" id="UP001521209">
    <property type="component" value="Unassembled WGS sequence"/>
</dbReference>
<accession>A0ABS9DZP7</accession>
<evidence type="ECO:0000313" key="1">
    <source>
        <dbReference type="EMBL" id="MCF3946814.1"/>
    </source>
</evidence>
<proteinExistence type="predicted"/>
<evidence type="ECO:0000313" key="2">
    <source>
        <dbReference type="Proteomes" id="UP001521209"/>
    </source>
</evidence>
<organism evidence="1 2">
    <name type="scientific">Acidiphilium iwatense</name>
    <dbReference type="NCBI Taxonomy" id="768198"/>
    <lineage>
        <taxon>Bacteria</taxon>
        <taxon>Pseudomonadati</taxon>
        <taxon>Pseudomonadota</taxon>
        <taxon>Alphaproteobacteria</taxon>
        <taxon>Acetobacterales</taxon>
        <taxon>Acidocellaceae</taxon>
        <taxon>Acidiphilium</taxon>
    </lineage>
</organism>
<dbReference type="EMBL" id="JAKGBZ010000014">
    <property type="protein sequence ID" value="MCF3946814.1"/>
    <property type="molecule type" value="Genomic_DNA"/>
</dbReference>
<dbReference type="RefSeq" id="WP_235704049.1">
    <property type="nucleotide sequence ID" value="NZ_JAKGBZ010000014.1"/>
</dbReference>